<organism evidence="2 3">
    <name type="scientific">Thraustotheca clavata</name>
    <dbReference type="NCBI Taxonomy" id="74557"/>
    <lineage>
        <taxon>Eukaryota</taxon>
        <taxon>Sar</taxon>
        <taxon>Stramenopiles</taxon>
        <taxon>Oomycota</taxon>
        <taxon>Saprolegniomycetes</taxon>
        <taxon>Saprolegniales</taxon>
        <taxon>Achlyaceae</taxon>
        <taxon>Thraustotheca</taxon>
    </lineage>
</organism>
<evidence type="ECO:0000313" key="2">
    <source>
        <dbReference type="EMBL" id="OQR98546.1"/>
    </source>
</evidence>
<evidence type="ECO:0000256" key="1">
    <source>
        <dbReference type="SAM" id="Coils"/>
    </source>
</evidence>
<name>A0A1V9ZKP5_9STRA</name>
<accession>A0A1V9ZKP5</accession>
<evidence type="ECO:0000313" key="3">
    <source>
        <dbReference type="Proteomes" id="UP000243217"/>
    </source>
</evidence>
<dbReference type="EMBL" id="JNBS01001850">
    <property type="protein sequence ID" value="OQR98546.1"/>
    <property type="molecule type" value="Genomic_DNA"/>
</dbReference>
<dbReference type="Proteomes" id="UP000243217">
    <property type="component" value="Unassembled WGS sequence"/>
</dbReference>
<sequence>AVMSPSELLEKKKEHQRMLNRMKQKRLRHRYLLEKQQLQDQAQNLTERLSMIKVKDIIMFTTRKNLLNEYQSTRNLAQMLTEWVASTVPRTLSQLLAWVNTALFADREARKLGMDWYSQHLYHNTNRMVEFAGFPSDNKLADFNVVEVSNGKHNLIGRIQYTYDMPLEQTYEALKGRIWSALRGDTAPHVSEFLDQDLTHAIDKEMLYRRAVLSVDEANYYICRVFYSEDRIIFSIGYFFAEENTYVNVKAYAWFTQHRTLGGEVDLCYQFIPDLSYTDSQTLYSLRPEDRDLVYR</sequence>
<dbReference type="OrthoDB" id="10309049at2759"/>
<feature type="non-terminal residue" evidence="2">
    <location>
        <position position="1"/>
    </location>
</feature>
<reference evidence="2 3" key="1">
    <citation type="journal article" date="2014" name="Genome Biol. Evol.">
        <title>The secreted proteins of Achlya hypogyna and Thraustotheca clavata identify the ancestral oomycete secretome and reveal gene acquisitions by horizontal gene transfer.</title>
        <authorList>
            <person name="Misner I."/>
            <person name="Blouin N."/>
            <person name="Leonard G."/>
            <person name="Richards T.A."/>
            <person name="Lane C.E."/>
        </authorList>
    </citation>
    <scope>NUCLEOTIDE SEQUENCE [LARGE SCALE GENOMIC DNA]</scope>
    <source>
        <strain evidence="2 3">ATCC 34112</strain>
    </source>
</reference>
<comment type="caution">
    <text evidence="2">The sequence shown here is derived from an EMBL/GenBank/DDBJ whole genome shotgun (WGS) entry which is preliminary data.</text>
</comment>
<feature type="coiled-coil region" evidence="1">
    <location>
        <begin position="28"/>
        <end position="55"/>
    </location>
</feature>
<gene>
    <name evidence="2" type="ORF">THRCLA_21881</name>
</gene>
<protein>
    <submittedName>
        <fullName evidence="2">Uncharacterized protein</fullName>
    </submittedName>
</protein>
<keyword evidence="3" id="KW-1185">Reference proteome</keyword>
<dbReference type="AlphaFoldDB" id="A0A1V9ZKP5"/>
<keyword evidence="1" id="KW-0175">Coiled coil</keyword>
<proteinExistence type="predicted"/>